<dbReference type="Proteomes" id="UP000003835">
    <property type="component" value="Unassembled WGS sequence"/>
</dbReference>
<dbReference type="Pfam" id="PF25917">
    <property type="entry name" value="BSH_RND"/>
    <property type="match status" value="1"/>
</dbReference>
<sequence>MGTKSVYSQHQLSHSASAAPLASQTRHGASLHASPHHNTYSASPNYWGFLVLWIILLVPSLTGCGNSPKTEAGAQPNPPGAEEKTSTAVNAAIAETGWVVEPIEYKGNTQPLRDVSLRSQIEGRVLNLAVDIGDRVKQGQILAQVDDALLQTAVTEAQAELAALNSEVARAQTQVGNAQARAEQARLELQQAKVDATRLQNLAQEGAISRQEAELAQTAAATAQQNLQATLKQIRTEQQAVAAAQERVKAQQAILAENKERQSYSLLASPINGVVLERVTESGNLVTPGSELLKLGDFSQVKVEVQVSDRELANIQVGQSVTVHLDALANESFSGKVTRISPAADSEALQIPVEVTIPNPNRQIGSGLLARVKFTPNTQAQVVVPQTALEVGGESGRGETQTAKTNKTSEKATVFVVVENRGDSKVKARQVEISDRAKGRVAIVSGLKPGERFVVRSDAPLKDGDTVRLSILSVTP</sequence>
<dbReference type="OrthoDB" id="9806939at2"/>
<dbReference type="InterPro" id="IPR006143">
    <property type="entry name" value="RND_pump_MFP"/>
</dbReference>
<feature type="region of interest" description="Disordered" evidence="5">
    <location>
        <begin position="16"/>
        <end position="36"/>
    </location>
</feature>
<dbReference type="SUPFAM" id="SSF111369">
    <property type="entry name" value="HlyD-like secretion proteins"/>
    <property type="match status" value="2"/>
</dbReference>
<dbReference type="NCBIfam" id="TIGR01730">
    <property type="entry name" value="RND_mfp"/>
    <property type="match status" value="1"/>
</dbReference>
<feature type="domain" description="CusB-like beta-barrel" evidence="7">
    <location>
        <begin position="303"/>
        <end position="376"/>
    </location>
</feature>
<reference evidence="9 10" key="1">
    <citation type="submission" date="2008-07" db="EMBL/GenBank/DDBJ databases">
        <authorList>
            <person name="Tandeau de Marsac N."/>
            <person name="Ferriera S."/>
            <person name="Johnson J."/>
            <person name="Kravitz S."/>
            <person name="Beeson K."/>
            <person name="Sutton G."/>
            <person name="Rogers Y.-H."/>
            <person name="Friedman R."/>
            <person name="Frazier M."/>
            <person name="Venter J.C."/>
        </authorList>
    </citation>
    <scope>NUCLEOTIDE SEQUENCE [LARGE SCALE GENOMIC DNA]</scope>
    <source>
        <strain evidence="9 10">PCC 7420</strain>
    </source>
</reference>
<dbReference type="InterPro" id="IPR058792">
    <property type="entry name" value="Beta-barrel_RND_2"/>
</dbReference>
<evidence type="ECO:0000256" key="4">
    <source>
        <dbReference type="SAM" id="Coils"/>
    </source>
</evidence>
<dbReference type="RefSeq" id="WP_006101237.1">
    <property type="nucleotide sequence ID" value="NZ_DS989849.1"/>
</dbReference>
<dbReference type="eggNOG" id="COG0845">
    <property type="taxonomic scope" value="Bacteria"/>
</dbReference>
<dbReference type="GO" id="GO:0015562">
    <property type="term" value="F:efflux transmembrane transporter activity"/>
    <property type="evidence" value="ECO:0007669"/>
    <property type="project" value="TreeGrafter"/>
</dbReference>
<protein>
    <submittedName>
        <fullName evidence="9">Efflux transporter, RND family, MFP subunit</fullName>
    </submittedName>
</protein>
<accession>B4VR65</accession>
<dbReference type="PANTHER" id="PTHR30469">
    <property type="entry name" value="MULTIDRUG RESISTANCE PROTEIN MDTA"/>
    <property type="match status" value="1"/>
</dbReference>
<dbReference type="Gene3D" id="2.40.30.170">
    <property type="match status" value="1"/>
</dbReference>
<dbReference type="Gene3D" id="1.10.287.470">
    <property type="entry name" value="Helix hairpin bin"/>
    <property type="match status" value="1"/>
</dbReference>
<feature type="region of interest" description="Disordered" evidence="5">
    <location>
        <begin position="68"/>
        <end position="87"/>
    </location>
</feature>
<evidence type="ECO:0000256" key="5">
    <source>
        <dbReference type="SAM" id="MobiDB-lite"/>
    </source>
</evidence>
<evidence type="ECO:0000256" key="3">
    <source>
        <dbReference type="ARBA" id="ARBA00022448"/>
    </source>
</evidence>
<proteinExistence type="inferred from homology"/>
<dbReference type="InterPro" id="IPR058627">
    <property type="entry name" value="MdtA-like_C"/>
</dbReference>
<evidence type="ECO:0000313" key="9">
    <source>
        <dbReference type="EMBL" id="EDX75530.1"/>
    </source>
</evidence>
<dbReference type="Gene3D" id="2.40.50.100">
    <property type="match status" value="1"/>
</dbReference>
<name>B4VR65_9CYAN</name>
<gene>
    <name evidence="9" type="ORF">MC7420_1448</name>
</gene>
<keyword evidence="10" id="KW-1185">Reference proteome</keyword>
<dbReference type="InterPro" id="IPR058625">
    <property type="entry name" value="MdtA-like_BSH"/>
</dbReference>
<dbReference type="AlphaFoldDB" id="B4VR65"/>
<feature type="domain" description="Multidrug resistance protein MdtA-like C-terminal permuted SH3" evidence="8">
    <location>
        <begin position="407"/>
        <end position="455"/>
    </location>
</feature>
<keyword evidence="3" id="KW-0813">Transport</keyword>
<dbReference type="Pfam" id="PF25954">
    <property type="entry name" value="Beta-barrel_RND_2"/>
    <property type="match status" value="1"/>
</dbReference>
<feature type="coiled-coil region" evidence="4">
    <location>
        <begin position="154"/>
        <end position="261"/>
    </location>
</feature>
<evidence type="ECO:0000259" key="8">
    <source>
        <dbReference type="Pfam" id="PF25967"/>
    </source>
</evidence>
<keyword evidence="4" id="KW-0175">Coiled coil</keyword>
<dbReference type="Gene3D" id="2.40.420.20">
    <property type="match status" value="1"/>
</dbReference>
<dbReference type="PANTHER" id="PTHR30469:SF15">
    <property type="entry name" value="HLYD FAMILY OF SECRETION PROTEINS"/>
    <property type="match status" value="1"/>
</dbReference>
<evidence type="ECO:0000256" key="2">
    <source>
        <dbReference type="ARBA" id="ARBA00009477"/>
    </source>
</evidence>
<evidence type="ECO:0000259" key="6">
    <source>
        <dbReference type="Pfam" id="PF25917"/>
    </source>
</evidence>
<dbReference type="HOGENOM" id="CLU_018816_1_2_3"/>
<organism evidence="9 10">
    <name type="scientific">Coleofasciculus chthonoplastes PCC 7420</name>
    <dbReference type="NCBI Taxonomy" id="118168"/>
    <lineage>
        <taxon>Bacteria</taxon>
        <taxon>Bacillati</taxon>
        <taxon>Cyanobacteriota</taxon>
        <taxon>Cyanophyceae</taxon>
        <taxon>Coleofasciculales</taxon>
        <taxon>Coleofasciculaceae</taxon>
        <taxon>Coleofasciculus</taxon>
    </lineage>
</organism>
<dbReference type="FunFam" id="2.40.30.170:FF:000010">
    <property type="entry name" value="Efflux RND transporter periplasmic adaptor subunit"/>
    <property type="match status" value="1"/>
</dbReference>
<dbReference type="Pfam" id="PF25967">
    <property type="entry name" value="RND-MFP_C"/>
    <property type="match status" value="1"/>
</dbReference>
<evidence type="ECO:0000313" key="10">
    <source>
        <dbReference type="Proteomes" id="UP000003835"/>
    </source>
</evidence>
<comment type="similarity">
    <text evidence="2">Belongs to the membrane fusion protein (MFP) (TC 8.A.1) family.</text>
</comment>
<evidence type="ECO:0000259" key="7">
    <source>
        <dbReference type="Pfam" id="PF25954"/>
    </source>
</evidence>
<dbReference type="EMBL" id="DS989849">
    <property type="protein sequence ID" value="EDX75530.1"/>
    <property type="molecule type" value="Genomic_DNA"/>
</dbReference>
<evidence type="ECO:0000256" key="1">
    <source>
        <dbReference type="ARBA" id="ARBA00004196"/>
    </source>
</evidence>
<dbReference type="GO" id="GO:1990281">
    <property type="term" value="C:efflux pump complex"/>
    <property type="evidence" value="ECO:0007669"/>
    <property type="project" value="TreeGrafter"/>
</dbReference>
<dbReference type="STRING" id="118168.MC7420_1448"/>
<feature type="domain" description="Multidrug resistance protein MdtA-like barrel-sandwich hybrid" evidence="6">
    <location>
        <begin position="113"/>
        <end position="290"/>
    </location>
</feature>
<comment type="subcellular location">
    <subcellularLocation>
        <location evidence="1">Cell envelope</location>
    </subcellularLocation>
</comment>